<proteinExistence type="predicted"/>
<evidence type="ECO:0000256" key="1">
    <source>
        <dbReference type="SAM" id="MobiDB-lite"/>
    </source>
</evidence>
<dbReference type="OrthoDB" id="6500997at2759"/>
<sequence length="324" mass="36783">MARLSTKNVLLRFLFGFVGPTTYLIFAMGYQLCYDFDNVISRKGGATNVFTSISRATATRPWYFGWVIAMFTHSVFHCSIKDDFREFWLARQELVPPEERDRYLTLVHHARNDFWMRAFSLLIIAIFPVSLSISFHFVCVGFYFVSDFGYLRAVDFLEAKLARRRDSTAVYLRSHHGPAKRTMHALFFGIALSLALHVFAEVSYAHSAFGFFELLYGGVHGWHELVTCMVIIAGRRDISCVPETPLQEPPLEETPLQEPPLEETPLQEPLVEETPLQEPPVEEPPVQEPPVHEAEGGAGPIESPQGVLRSRRILGLPPEFAPLK</sequence>
<reference evidence="3" key="1">
    <citation type="submission" date="2019-09" db="EMBL/GenBank/DDBJ databases">
        <title>Organ-specific transcriptomic study of the physiology of the cattle tick, Rhipicephalus microplus.</title>
        <authorList>
            <person name="Tirloni L."/>
            <person name="Braz G."/>
            <person name="Gandara A.C.P."/>
            <person name="Sabadin G.A."/>
            <person name="da Silva R.M."/>
            <person name="Guizzo M.G."/>
            <person name="Machado J.A."/>
            <person name="Costa E.P."/>
            <person name="Gomes H.F."/>
            <person name="Moraes J."/>
            <person name="Mota M.B.S."/>
            <person name="Mesquita R.D."/>
            <person name="Alvarenga P.H."/>
            <person name="Alves F."/>
            <person name="Seixas A."/>
            <person name="da Fonseca R.N."/>
            <person name="Fogaca A."/>
            <person name="Logullo C."/>
            <person name="Tanaka A."/>
            <person name="Daffre S."/>
            <person name="Termignoni C."/>
            <person name="Vaz I.S.Jr."/>
            <person name="Oliveira P.L."/>
            <person name="Ribeiro J.M."/>
        </authorList>
    </citation>
    <scope>NUCLEOTIDE SEQUENCE</scope>
    <source>
        <strain evidence="3">Porto Alegre</strain>
    </source>
</reference>
<keyword evidence="2" id="KW-1133">Transmembrane helix</keyword>
<feature type="transmembrane region" description="Helical" evidence="2">
    <location>
        <begin position="9"/>
        <end position="30"/>
    </location>
</feature>
<feature type="transmembrane region" description="Helical" evidence="2">
    <location>
        <begin position="182"/>
        <end position="200"/>
    </location>
</feature>
<evidence type="ECO:0000256" key="2">
    <source>
        <dbReference type="SAM" id="Phobius"/>
    </source>
</evidence>
<protein>
    <submittedName>
        <fullName evidence="3">Uncharacterized protein</fullName>
    </submittedName>
</protein>
<dbReference type="AlphaFoldDB" id="A0A6M2D8U7"/>
<evidence type="ECO:0000313" key="3">
    <source>
        <dbReference type="EMBL" id="NOV41761.1"/>
    </source>
</evidence>
<feature type="region of interest" description="Disordered" evidence="1">
    <location>
        <begin position="243"/>
        <end position="324"/>
    </location>
</feature>
<organism evidence="3">
    <name type="scientific">Rhipicephalus microplus</name>
    <name type="common">Cattle tick</name>
    <name type="synonym">Boophilus microplus</name>
    <dbReference type="NCBI Taxonomy" id="6941"/>
    <lineage>
        <taxon>Eukaryota</taxon>
        <taxon>Metazoa</taxon>
        <taxon>Ecdysozoa</taxon>
        <taxon>Arthropoda</taxon>
        <taxon>Chelicerata</taxon>
        <taxon>Arachnida</taxon>
        <taxon>Acari</taxon>
        <taxon>Parasitiformes</taxon>
        <taxon>Ixodida</taxon>
        <taxon>Ixodoidea</taxon>
        <taxon>Ixodidae</taxon>
        <taxon>Rhipicephalinae</taxon>
        <taxon>Rhipicephalus</taxon>
        <taxon>Boophilus</taxon>
    </lineage>
</organism>
<name>A0A6M2D8U7_RHIMP</name>
<dbReference type="EMBL" id="GHWJ01009024">
    <property type="protein sequence ID" value="NOV41761.1"/>
    <property type="molecule type" value="Transcribed_RNA"/>
</dbReference>
<feature type="transmembrane region" description="Helical" evidence="2">
    <location>
        <begin position="121"/>
        <end position="145"/>
    </location>
</feature>
<keyword evidence="2" id="KW-0472">Membrane</keyword>
<keyword evidence="2" id="KW-0812">Transmembrane</keyword>
<feature type="compositionally biased region" description="Low complexity" evidence="1">
    <location>
        <begin position="263"/>
        <end position="276"/>
    </location>
</feature>
<dbReference type="VEuPathDB" id="VectorBase:LOC119163784"/>
<accession>A0A6M2D8U7</accession>